<keyword evidence="3" id="KW-1185">Reference proteome</keyword>
<gene>
    <name evidence="2" type="ORF">BDK51DRAFT_43582</name>
</gene>
<protein>
    <submittedName>
        <fullName evidence="2">Uncharacterized protein</fullName>
    </submittedName>
</protein>
<feature type="compositionally biased region" description="Low complexity" evidence="1">
    <location>
        <begin position="61"/>
        <end position="71"/>
    </location>
</feature>
<feature type="region of interest" description="Disordered" evidence="1">
    <location>
        <begin position="148"/>
        <end position="191"/>
    </location>
</feature>
<sequence>MDRVPVEVGVHLAPDWGTASGISGRGADCESDGAGSAPISGFKTYNDAFPLAQPEGRFLNEEAPSSSWSGEPSEEQRSLAQIAASQCLAKSTGYPQTSDSMISVQGEADNSELKWHGGSQYPALETVFSADEGEATVICIQAYQSMPRNAHSSVPKGNGLSLSSGPRRDVCSGNGGPMVSHRANPNERSPSVLSADLGFVIPTYSERSPAVAPKEKTYSTLNYKRISAGTRRPPTPQKKVSGT</sequence>
<feature type="region of interest" description="Disordered" evidence="1">
    <location>
        <begin position="223"/>
        <end position="243"/>
    </location>
</feature>
<reference evidence="3" key="1">
    <citation type="journal article" date="2018" name="Nat. Microbiol.">
        <title>Leveraging single-cell genomics to expand the fungal tree of life.</title>
        <authorList>
            <person name="Ahrendt S.R."/>
            <person name="Quandt C.A."/>
            <person name="Ciobanu D."/>
            <person name="Clum A."/>
            <person name="Salamov A."/>
            <person name="Andreopoulos B."/>
            <person name="Cheng J.F."/>
            <person name="Woyke T."/>
            <person name="Pelin A."/>
            <person name="Henrissat B."/>
            <person name="Reynolds N.K."/>
            <person name="Benny G.L."/>
            <person name="Smith M.E."/>
            <person name="James T.Y."/>
            <person name="Grigoriev I.V."/>
        </authorList>
    </citation>
    <scope>NUCLEOTIDE SEQUENCE [LARGE SCALE GENOMIC DNA]</scope>
</reference>
<dbReference type="AlphaFoldDB" id="A0A4P9W2J8"/>
<proteinExistence type="predicted"/>
<name>A0A4P9W2J8_9FUNG</name>
<evidence type="ECO:0000313" key="2">
    <source>
        <dbReference type="EMBL" id="RKO86364.1"/>
    </source>
</evidence>
<evidence type="ECO:0000313" key="3">
    <source>
        <dbReference type="Proteomes" id="UP000269721"/>
    </source>
</evidence>
<dbReference type="Proteomes" id="UP000269721">
    <property type="component" value="Unassembled WGS sequence"/>
</dbReference>
<accession>A0A4P9W2J8</accession>
<organism evidence="2 3">
    <name type="scientific">Blyttiomyces helicus</name>
    <dbReference type="NCBI Taxonomy" id="388810"/>
    <lineage>
        <taxon>Eukaryota</taxon>
        <taxon>Fungi</taxon>
        <taxon>Fungi incertae sedis</taxon>
        <taxon>Chytridiomycota</taxon>
        <taxon>Chytridiomycota incertae sedis</taxon>
        <taxon>Chytridiomycetes</taxon>
        <taxon>Chytridiomycetes incertae sedis</taxon>
        <taxon>Blyttiomyces</taxon>
    </lineage>
</organism>
<dbReference type="EMBL" id="KZ998263">
    <property type="protein sequence ID" value="RKO86364.1"/>
    <property type="molecule type" value="Genomic_DNA"/>
</dbReference>
<feature type="region of interest" description="Disordered" evidence="1">
    <location>
        <begin position="54"/>
        <end position="77"/>
    </location>
</feature>
<feature type="region of interest" description="Disordered" evidence="1">
    <location>
        <begin position="15"/>
        <end position="37"/>
    </location>
</feature>
<evidence type="ECO:0000256" key="1">
    <source>
        <dbReference type="SAM" id="MobiDB-lite"/>
    </source>
</evidence>